<organism evidence="18 19">
    <name type="scientific">Agaricus bisporus var. burnettii</name>
    <dbReference type="NCBI Taxonomy" id="192524"/>
    <lineage>
        <taxon>Eukaryota</taxon>
        <taxon>Fungi</taxon>
        <taxon>Dikarya</taxon>
        <taxon>Basidiomycota</taxon>
        <taxon>Agaricomycotina</taxon>
        <taxon>Agaricomycetes</taxon>
        <taxon>Agaricomycetidae</taxon>
        <taxon>Agaricales</taxon>
        <taxon>Agaricineae</taxon>
        <taxon>Agaricaceae</taxon>
        <taxon>Agaricus</taxon>
    </lineage>
</organism>
<evidence type="ECO:0000313" key="18">
    <source>
        <dbReference type="EMBL" id="KAF7770249.1"/>
    </source>
</evidence>
<dbReference type="InterPro" id="IPR014710">
    <property type="entry name" value="RmlC-like_jellyroll"/>
</dbReference>
<dbReference type="UniPathway" id="UPA00126">
    <property type="reaction ID" value="UER00423"/>
</dbReference>
<dbReference type="Pfam" id="PF20511">
    <property type="entry name" value="PMI_typeI_cat"/>
    <property type="match status" value="1"/>
</dbReference>
<dbReference type="InterPro" id="IPR011051">
    <property type="entry name" value="RmlC_Cupin_sf"/>
</dbReference>
<evidence type="ECO:0000256" key="5">
    <source>
        <dbReference type="ARBA" id="ARBA00011956"/>
    </source>
</evidence>
<dbReference type="InterPro" id="IPR046457">
    <property type="entry name" value="PMI_typeI_cat"/>
</dbReference>
<dbReference type="EC" id="5.3.1.8" evidence="5 12"/>
<proteinExistence type="inferred from homology"/>
<dbReference type="InterPro" id="IPR046458">
    <property type="entry name" value="PMI_typeI_hel"/>
</dbReference>
<feature type="binding site" evidence="11">
    <location>
        <position position="110"/>
    </location>
    <ligand>
        <name>Zn(2+)</name>
        <dbReference type="ChEBI" id="CHEBI:29105"/>
    </ligand>
</feature>
<evidence type="ECO:0000256" key="3">
    <source>
        <dbReference type="ARBA" id="ARBA00004666"/>
    </source>
</evidence>
<keyword evidence="9 12" id="KW-0413">Isomerase</keyword>
<dbReference type="PROSITE" id="PS00965">
    <property type="entry name" value="PMI_I_1"/>
    <property type="match status" value="1"/>
</dbReference>
<evidence type="ECO:0000259" key="16">
    <source>
        <dbReference type="Pfam" id="PF20511"/>
    </source>
</evidence>
<evidence type="ECO:0000256" key="14">
    <source>
        <dbReference type="RuleBase" id="RU004248"/>
    </source>
</evidence>
<dbReference type="PANTHER" id="PTHR10309">
    <property type="entry name" value="MANNOSE-6-PHOSPHATE ISOMERASE"/>
    <property type="match status" value="1"/>
</dbReference>
<dbReference type="InterPro" id="IPR018050">
    <property type="entry name" value="Pmannose_isomerase-type1_CS"/>
</dbReference>
<name>A0A8H7C895_AGABI</name>
<dbReference type="PIRSF" id="PIRSF001480">
    <property type="entry name" value="Mannose-6-phosphate_isomerase"/>
    <property type="match status" value="1"/>
</dbReference>
<evidence type="ECO:0000256" key="6">
    <source>
        <dbReference type="ARBA" id="ARBA00018236"/>
    </source>
</evidence>
<feature type="binding site" evidence="11">
    <location>
        <position position="108"/>
    </location>
    <ligand>
        <name>Zn(2+)</name>
        <dbReference type="ChEBI" id="CHEBI:29105"/>
    </ligand>
</feature>
<feature type="domain" description="Phosphomannose isomerase type I C-terminal" evidence="15">
    <location>
        <begin position="338"/>
        <end position="382"/>
    </location>
</feature>
<comment type="catalytic activity">
    <reaction evidence="1 12">
        <text>D-mannose 6-phosphate = D-fructose 6-phosphate</text>
        <dbReference type="Rhea" id="RHEA:12356"/>
        <dbReference type="ChEBI" id="CHEBI:58735"/>
        <dbReference type="ChEBI" id="CHEBI:61527"/>
        <dbReference type="EC" id="5.3.1.8"/>
    </reaction>
</comment>
<dbReference type="EMBL" id="JABXXO010000009">
    <property type="protein sequence ID" value="KAF7770249.1"/>
    <property type="molecule type" value="Genomic_DNA"/>
</dbReference>
<dbReference type="Proteomes" id="UP000629468">
    <property type="component" value="Unassembled WGS sequence"/>
</dbReference>
<evidence type="ECO:0000256" key="2">
    <source>
        <dbReference type="ARBA" id="ARBA00002564"/>
    </source>
</evidence>
<dbReference type="FunFam" id="2.60.120.10:FF:000044">
    <property type="entry name" value="Mannose-6-phosphate isomerase"/>
    <property type="match status" value="1"/>
</dbReference>
<evidence type="ECO:0000256" key="4">
    <source>
        <dbReference type="ARBA" id="ARBA00010772"/>
    </source>
</evidence>
<feature type="domain" description="Phosphomannose isomerase type I helical insertion" evidence="17">
    <location>
        <begin position="181"/>
        <end position="259"/>
    </location>
</feature>
<evidence type="ECO:0000256" key="8">
    <source>
        <dbReference type="ARBA" id="ARBA00022833"/>
    </source>
</evidence>
<comment type="cofactor">
    <cofactor evidence="11 12">
        <name>Zn(2+)</name>
        <dbReference type="ChEBI" id="CHEBI:29105"/>
    </cofactor>
    <text evidence="11 12">Binds 1 zinc ion per subunit.</text>
</comment>
<keyword evidence="7 11" id="KW-0479">Metal-binding</keyword>
<dbReference type="SUPFAM" id="SSF51182">
    <property type="entry name" value="RmlC-like cupins"/>
    <property type="match status" value="1"/>
</dbReference>
<evidence type="ECO:0000313" key="19">
    <source>
        <dbReference type="Proteomes" id="UP000629468"/>
    </source>
</evidence>
<feature type="binding site" evidence="11">
    <location>
        <position position="135"/>
    </location>
    <ligand>
        <name>Zn(2+)</name>
        <dbReference type="ChEBI" id="CHEBI:29105"/>
    </ligand>
</feature>
<dbReference type="Gene3D" id="2.60.120.10">
    <property type="entry name" value="Jelly Rolls"/>
    <property type="match status" value="2"/>
</dbReference>
<dbReference type="PROSITE" id="PS00966">
    <property type="entry name" value="PMI_I_2"/>
    <property type="match status" value="1"/>
</dbReference>
<protein>
    <recommendedName>
        <fullName evidence="6 12">Mannose-6-phosphate isomerase</fullName>
        <ecNumber evidence="5 12">5.3.1.8</ecNumber>
    </recommendedName>
</protein>
<dbReference type="InterPro" id="IPR046456">
    <property type="entry name" value="PMI_typeI_C"/>
</dbReference>
<comment type="caution">
    <text evidence="18">The sequence shown here is derived from an EMBL/GenBank/DDBJ whole genome shotgun (WGS) entry which is preliminary data.</text>
</comment>
<dbReference type="Pfam" id="PF01238">
    <property type="entry name" value="PMI_typeI_C"/>
    <property type="match status" value="1"/>
</dbReference>
<dbReference type="GO" id="GO:0008270">
    <property type="term" value="F:zinc ion binding"/>
    <property type="evidence" value="ECO:0007669"/>
    <property type="project" value="InterPro"/>
</dbReference>
<dbReference type="NCBIfam" id="TIGR00218">
    <property type="entry name" value="manA"/>
    <property type="match status" value="1"/>
</dbReference>
<dbReference type="InterPro" id="IPR016305">
    <property type="entry name" value="Mannose-6-P_Isomerase"/>
</dbReference>
<evidence type="ECO:0000256" key="9">
    <source>
        <dbReference type="ARBA" id="ARBA00023235"/>
    </source>
</evidence>
<evidence type="ECO:0000256" key="10">
    <source>
        <dbReference type="PIRSR" id="PIRSR001480-1"/>
    </source>
</evidence>
<comment type="function">
    <text evidence="2">Involved in the synthesis of the GDP-mannose and dolichol-phosphate-mannose required for a number of critical mannosyl transfer reactions.</text>
</comment>
<comment type="similarity">
    <text evidence="4 13">Belongs to the mannose-6-phosphate isomerase type 1 family.</text>
</comment>
<feature type="active site" evidence="10">
    <location>
        <position position="297"/>
    </location>
</feature>
<dbReference type="PANTHER" id="PTHR10309:SF0">
    <property type="entry name" value="MANNOSE-6-PHOSPHATE ISOMERASE"/>
    <property type="match status" value="1"/>
</dbReference>
<dbReference type="AlphaFoldDB" id="A0A8H7C895"/>
<dbReference type="GO" id="GO:0004476">
    <property type="term" value="F:mannose-6-phosphate isomerase activity"/>
    <property type="evidence" value="ECO:0007669"/>
    <property type="project" value="UniProtKB-EC"/>
</dbReference>
<evidence type="ECO:0000256" key="1">
    <source>
        <dbReference type="ARBA" id="ARBA00000757"/>
    </source>
</evidence>
<dbReference type="Pfam" id="PF20512">
    <property type="entry name" value="PMI_typeI_hel"/>
    <property type="match status" value="1"/>
</dbReference>
<evidence type="ECO:0000256" key="7">
    <source>
        <dbReference type="ARBA" id="ARBA00022723"/>
    </source>
</evidence>
<dbReference type="Gene3D" id="1.10.441.10">
    <property type="entry name" value="Phosphomannose Isomerase, domain 2"/>
    <property type="match status" value="1"/>
</dbReference>
<dbReference type="InterPro" id="IPR001250">
    <property type="entry name" value="Man6P_Isoase-1"/>
</dbReference>
<evidence type="ECO:0000256" key="12">
    <source>
        <dbReference type="RuleBase" id="RU000611"/>
    </source>
</evidence>
<gene>
    <name evidence="18" type="ORF">Agabi119p4_6223</name>
</gene>
<sequence>MSVFKIIPTTQEYDWGKTGKNSKVAQLATAAGLPGFELDEKTSYAELWMGTHSKSPSMLTQDGGQLADYLKAHPELIGDPIIQRFDASNGNLPFLFKVLSIEKALSIQSHPDKRTAEVLHVKHPEIYKDPNHKPEMTLAITPFRALCGFRPLPEIANFLQLVPELASLIPATVLQTFLSTASSKTPGSQTEKIALKNVFAAVMTAPELEFNHQLRLLISRYKGGGAKVAEGESQDLVDLVLRLHSQFPGDIGLFCPFLLNDITLRPGEAIYLGAGEPHAYVYGDCMECMANSDNVIRAGLTPKLRDVPNLVATLTYNSSKASKHFVDPQPLDKESKFSTLYNPPIPEFAVIKVDVPATELERHQKLGGPSIMIVTEGKGRVQWNVEGQEQTLDVGLGDVTFVGAETEISIVAGDHKLVVYRAFVEVKQ</sequence>
<comment type="pathway">
    <text evidence="3 14">Nucleotide-sugar biosynthesis; GDP-alpha-D-mannose biosynthesis; alpha-D-mannose 1-phosphate from D-fructose 6-phosphate: step 1/2.</text>
</comment>
<dbReference type="GO" id="GO:0005975">
    <property type="term" value="P:carbohydrate metabolic process"/>
    <property type="evidence" value="ECO:0007669"/>
    <property type="project" value="InterPro"/>
</dbReference>
<feature type="domain" description="Phosphomannose isomerase type I catalytic" evidence="16">
    <location>
        <begin position="3"/>
        <end position="152"/>
    </location>
</feature>
<evidence type="ECO:0000256" key="13">
    <source>
        <dbReference type="RuleBase" id="RU004189"/>
    </source>
</evidence>
<dbReference type="GO" id="GO:0005829">
    <property type="term" value="C:cytosol"/>
    <property type="evidence" value="ECO:0007669"/>
    <property type="project" value="TreeGrafter"/>
</dbReference>
<evidence type="ECO:0000259" key="15">
    <source>
        <dbReference type="Pfam" id="PF01238"/>
    </source>
</evidence>
<keyword evidence="8 11" id="KW-0862">Zinc</keyword>
<feature type="binding site" evidence="11">
    <location>
        <position position="278"/>
    </location>
    <ligand>
        <name>Zn(2+)</name>
        <dbReference type="ChEBI" id="CHEBI:29105"/>
    </ligand>
</feature>
<dbReference type="PRINTS" id="PR00714">
    <property type="entry name" value="MAN6PISMRASE"/>
</dbReference>
<evidence type="ECO:0000256" key="11">
    <source>
        <dbReference type="PIRSR" id="PIRSR001480-2"/>
    </source>
</evidence>
<dbReference type="CDD" id="cd07011">
    <property type="entry name" value="cupin_PMI_type_I_N"/>
    <property type="match status" value="1"/>
</dbReference>
<evidence type="ECO:0000259" key="17">
    <source>
        <dbReference type="Pfam" id="PF20512"/>
    </source>
</evidence>
<reference evidence="18 19" key="1">
    <citation type="journal article" name="Sci. Rep.">
        <title>Telomere-to-telomere assembled and centromere annotated genomes of the two main subspecies of the button mushroom Agaricus bisporus reveal especially polymorphic chromosome ends.</title>
        <authorList>
            <person name="Sonnenberg A.S.M."/>
            <person name="Sedaghat-Telgerd N."/>
            <person name="Lavrijssen B."/>
            <person name="Ohm R.A."/>
            <person name="Hendrickx P.M."/>
            <person name="Scholtmeijer K."/>
            <person name="Baars J.J.P."/>
            <person name="van Peer A."/>
        </authorList>
    </citation>
    <scope>NUCLEOTIDE SEQUENCE [LARGE SCALE GENOMIC DNA]</scope>
    <source>
        <strain evidence="18 19">H119_p4</strain>
    </source>
</reference>
<accession>A0A8H7C895</accession>
<dbReference type="GO" id="GO:0009298">
    <property type="term" value="P:GDP-mannose biosynthetic process"/>
    <property type="evidence" value="ECO:0007669"/>
    <property type="project" value="UniProtKB-UniPathway"/>
</dbReference>